<comment type="caution">
    <text evidence="13">The sequence shown here is derived from an EMBL/GenBank/DDBJ whole genome shotgun (WGS) entry which is preliminary data.</text>
</comment>
<dbReference type="PANTHER" id="PTHR43134">
    <property type="entry name" value="SIGNAL RECOGNITION PARTICLE RECEPTOR SUBUNIT ALPHA"/>
    <property type="match status" value="1"/>
</dbReference>
<evidence type="ECO:0000256" key="4">
    <source>
        <dbReference type="ARBA" id="ARBA00022801"/>
    </source>
</evidence>
<dbReference type="GO" id="GO:0005886">
    <property type="term" value="C:plasma membrane"/>
    <property type="evidence" value="ECO:0007669"/>
    <property type="project" value="UniProtKB-SubCell"/>
</dbReference>
<dbReference type="SMART" id="SM00963">
    <property type="entry name" value="SRP54_N"/>
    <property type="match status" value="1"/>
</dbReference>
<sequence length="301" mass="32791">MGFFEKLKNGLRKTKESMMGRIERLLHAFTKIDEDLFEELEETLILSDIGVNTSVKICDKVRDYVKQKGITDPTAIKDVLKDVIAEMLGEEQPLDLSTTPSVILVIGVNGVGKTTTIGKLANQLKNEGKRVIVAAADTFRAAAIDQLEVWTDRAGVELIKHKEGSDPAAVVFDALTAAKARQADVVICDTAGRLHNKKNLMNELEKISRIVHQQAEGCALEVLLALDATTGQNAVNQAQQFNEAANITGIILTKLDGTAKGGIVITICDDLKIPVKLVTVGEKIDDIQPFIARDFVDALFE</sequence>
<evidence type="ECO:0000259" key="12">
    <source>
        <dbReference type="SMART" id="SM00963"/>
    </source>
</evidence>
<feature type="domain" description="Signal recognition particle SRP54 helical bundle" evidence="12">
    <location>
        <begin position="7"/>
        <end position="88"/>
    </location>
</feature>
<keyword evidence="5 9" id="KW-0342">GTP-binding</keyword>
<dbReference type="RefSeq" id="WP_002846992.1">
    <property type="nucleotide sequence ID" value="NZ_ADKM02000018.1"/>
</dbReference>
<evidence type="ECO:0000256" key="3">
    <source>
        <dbReference type="ARBA" id="ARBA00022741"/>
    </source>
</evidence>
<dbReference type="InterPro" id="IPR042101">
    <property type="entry name" value="SRP54_N_sf"/>
</dbReference>
<dbReference type="OrthoDB" id="9804720at2"/>
<dbReference type="Gene3D" id="3.40.50.300">
    <property type="entry name" value="P-loop containing nucleotide triphosphate hydrolases"/>
    <property type="match status" value="1"/>
</dbReference>
<dbReference type="CDD" id="cd17874">
    <property type="entry name" value="FtsY"/>
    <property type="match status" value="1"/>
</dbReference>
<dbReference type="Proteomes" id="UP000004259">
    <property type="component" value="Unassembled WGS sequence"/>
</dbReference>
<dbReference type="HAMAP" id="MF_00920">
    <property type="entry name" value="FtsY"/>
    <property type="match status" value="1"/>
</dbReference>
<dbReference type="InterPro" id="IPR013822">
    <property type="entry name" value="Signal_recog_particl_SRP54_hlx"/>
</dbReference>
<evidence type="ECO:0000259" key="10">
    <source>
        <dbReference type="SMART" id="SM00382"/>
    </source>
</evidence>
<keyword evidence="4 9" id="KW-0378">Hydrolase</keyword>
<keyword evidence="3 9" id="KW-0547">Nucleotide-binding</keyword>
<dbReference type="GO" id="GO:0005525">
    <property type="term" value="F:GTP binding"/>
    <property type="evidence" value="ECO:0007669"/>
    <property type="project" value="UniProtKB-UniRule"/>
</dbReference>
<feature type="binding site" evidence="9">
    <location>
        <begin position="253"/>
        <end position="256"/>
    </location>
    <ligand>
        <name>GTP</name>
        <dbReference type="ChEBI" id="CHEBI:37565"/>
    </ligand>
</feature>
<evidence type="ECO:0000256" key="6">
    <source>
        <dbReference type="ARBA" id="ARBA00023136"/>
    </source>
</evidence>
<dbReference type="GO" id="GO:0005047">
    <property type="term" value="F:signal recognition particle binding"/>
    <property type="evidence" value="ECO:0007669"/>
    <property type="project" value="TreeGrafter"/>
</dbReference>
<dbReference type="GO" id="GO:0005737">
    <property type="term" value="C:cytoplasm"/>
    <property type="evidence" value="ECO:0007669"/>
    <property type="project" value="UniProtKB-SubCell"/>
</dbReference>
<dbReference type="InterPro" id="IPR000897">
    <property type="entry name" value="SRP54_GTPase_dom"/>
</dbReference>
<feature type="domain" description="AAA+ ATPase" evidence="10">
    <location>
        <begin position="99"/>
        <end position="279"/>
    </location>
</feature>
<comment type="similarity">
    <text evidence="9">Belongs to the GTP-binding SRP family. FtsY subfamily.</text>
</comment>
<dbReference type="Gene3D" id="1.20.120.140">
    <property type="entry name" value="Signal recognition particle SRP54, nucleotide-binding domain"/>
    <property type="match status" value="1"/>
</dbReference>
<protein>
    <recommendedName>
        <fullName evidence="9">Signal recognition particle receptor FtsY</fullName>
        <shortName evidence="9">SRP receptor</shortName>
        <ecNumber evidence="9">3.6.5.4</ecNumber>
    </recommendedName>
</protein>
<dbReference type="InterPro" id="IPR004390">
    <property type="entry name" value="SR_rcpt_FtsY"/>
</dbReference>
<dbReference type="FunFam" id="3.40.50.300:FF:000053">
    <property type="entry name" value="Signal recognition particle receptor FtsY"/>
    <property type="match status" value="1"/>
</dbReference>
<dbReference type="EC" id="3.6.5.4" evidence="9"/>
<dbReference type="SUPFAM" id="SSF47364">
    <property type="entry name" value="Domain of the SRP/SRP receptor G-proteins"/>
    <property type="match status" value="1"/>
</dbReference>
<keyword evidence="14" id="KW-1185">Reference proteome</keyword>
<dbReference type="Pfam" id="PF00448">
    <property type="entry name" value="SRP54"/>
    <property type="match status" value="1"/>
</dbReference>
<dbReference type="FunFam" id="1.20.120.140:FF:000008">
    <property type="entry name" value="Signal recognition particle receptor FtsY"/>
    <property type="match status" value="1"/>
</dbReference>
<evidence type="ECO:0000256" key="9">
    <source>
        <dbReference type="HAMAP-Rule" id="MF_00920"/>
    </source>
</evidence>
<gene>
    <name evidence="9 13" type="primary">ftsY</name>
    <name evidence="13" type="ORF">CUS_7438</name>
</gene>
<evidence type="ECO:0000256" key="7">
    <source>
        <dbReference type="ARBA" id="ARBA00023170"/>
    </source>
</evidence>
<comment type="function">
    <text evidence="9">Involved in targeting and insertion of nascent membrane proteins into the cytoplasmic membrane. Acts as a receptor for the complex formed by the signal recognition particle (SRP) and the ribosome-nascent chain (RNC).</text>
</comment>
<dbReference type="AlphaFoldDB" id="E9S862"/>
<evidence type="ECO:0000313" key="14">
    <source>
        <dbReference type="Proteomes" id="UP000004259"/>
    </source>
</evidence>
<dbReference type="eggNOG" id="COG0552">
    <property type="taxonomic scope" value="Bacteria"/>
</dbReference>
<evidence type="ECO:0000313" key="13">
    <source>
        <dbReference type="EMBL" id="EGC04546.1"/>
    </source>
</evidence>
<name>E9S862_RUMAL</name>
<comment type="catalytic activity">
    <reaction evidence="8 9">
        <text>GTP + H2O = GDP + phosphate + H(+)</text>
        <dbReference type="Rhea" id="RHEA:19669"/>
        <dbReference type="ChEBI" id="CHEBI:15377"/>
        <dbReference type="ChEBI" id="CHEBI:15378"/>
        <dbReference type="ChEBI" id="CHEBI:37565"/>
        <dbReference type="ChEBI" id="CHEBI:43474"/>
        <dbReference type="ChEBI" id="CHEBI:58189"/>
        <dbReference type="EC" id="3.6.5.4"/>
    </reaction>
</comment>
<keyword evidence="7 9" id="KW-0675">Receptor</keyword>
<feature type="binding site" evidence="9">
    <location>
        <begin position="107"/>
        <end position="114"/>
    </location>
    <ligand>
        <name>GTP</name>
        <dbReference type="ChEBI" id="CHEBI:37565"/>
    </ligand>
</feature>
<proteinExistence type="inferred from homology"/>
<keyword evidence="1 9" id="KW-1003">Cell membrane</keyword>
<organism evidence="13 14">
    <name type="scientific">Ruminococcus albus 8</name>
    <dbReference type="NCBI Taxonomy" id="246199"/>
    <lineage>
        <taxon>Bacteria</taxon>
        <taxon>Bacillati</taxon>
        <taxon>Bacillota</taxon>
        <taxon>Clostridia</taxon>
        <taxon>Eubacteriales</taxon>
        <taxon>Oscillospiraceae</taxon>
        <taxon>Ruminococcus</taxon>
    </lineage>
</organism>
<dbReference type="InterPro" id="IPR027417">
    <property type="entry name" value="P-loop_NTPase"/>
</dbReference>
<evidence type="ECO:0000259" key="11">
    <source>
        <dbReference type="SMART" id="SM00962"/>
    </source>
</evidence>
<comment type="subcellular location">
    <subcellularLocation>
        <location evidence="9">Cell membrane</location>
        <topology evidence="9">Peripheral membrane protein</topology>
        <orientation evidence="9">Cytoplasmic side</orientation>
    </subcellularLocation>
    <subcellularLocation>
        <location evidence="9">Cytoplasm</location>
    </subcellularLocation>
</comment>
<evidence type="ECO:0000256" key="5">
    <source>
        <dbReference type="ARBA" id="ARBA00023134"/>
    </source>
</evidence>
<dbReference type="InterPro" id="IPR003593">
    <property type="entry name" value="AAA+_ATPase"/>
</dbReference>
<keyword evidence="2 9" id="KW-0963">Cytoplasm</keyword>
<dbReference type="Pfam" id="PF02881">
    <property type="entry name" value="SRP54_N"/>
    <property type="match status" value="1"/>
</dbReference>
<evidence type="ECO:0000256" key="2">
    <source>
        <dbReference type="ARBA" id="ARBA00022490"/>
    </source>
</evidence>
<accession>E9S862</accession>
<dbReference type="GO" id="GO:0006614">
    <property type="term" value="P:SRP-dependent cotranslational protein targeting to membrane"/>
    <property type="evidence" value="ECO:0007669"/>
    <property type="project" value="InterPro"/>
</dbReference>
<reference evidence="13 14" key="1">
    <citation type="submission" date="2011-02" db="EMBL/GenBank/DDBJ databases">
        <authorList>
            <person name="Nelson K.E."/>
            <person name="Sutton G."/>
            <person name="Torralba M."/>
            <person name="Durkin S."/>
            <person name="Harkins D."/>
            <person name="Montgomery R."/>
            <person name="Ziemer C."/>
            <person name="Klaassens E."/>
            <person name="Ocuiv P."/>
            <person name="Morrison M."/>
        </authorList>
    </citation>
    <scope>NUCLEOTIDE SEQUENCE [LARGE SCALE GENOMIC DNA]</scope>
    <source>
        <strain evidence="13 14">8</strain>
    </source>
</reference>
<dbReference type="PANTHER" id="PTHR43134:SF1">
    <property type="entry name" value="SIGNAL RECOGNITION PARTICLE RECEPTOR SUBUNIT ALPHA"/>
    <property type="match status" value="1"/>
</dbReference>
<dbReference type="GO" id="GO:0003924">
    <property type="term" value="F:GTPase activity"/>
    <property type="evidence" value="ECO:0007669"/>
    <property type="project" value="UniProtKB-UniRule"/>
</dbReference>
<dbReference type="STRING" id="246199.CUS_7438"/>
<dbReference type="SMART" id="SM00382">
    <property type="entry name" value="AAA"/>
    <property type="match status" value="1"/>
</dbReference>
<dbReference type="SUPFAM" id="SSF52540">
    <property type="entry name" value="P-loop containing nucleoside triphosphate hydrolases"/>
    <property type="match status" value="1"/>
</dbReference>
<feature type="binding site" evidence="9">
    <location>
        <begin position="189"/>
        <end position="193"/>
    </location>
    <ligand>
        <name>GTP</name>
        <dbReference type="ChEBI" id="CHEBI:37565"/>
    </ligand>
</feature>
<feature type="domain" description="SRP54-type proteins GTP-binding" evidence="11">
    <location>
        <begin position="100"/>
        <end position="301"/>
    </location>
</feature>
<evidence type="ECO:0000256" key="1">
    <source>
        <dbReference type="ARBA" id="ARBA00022475"/>
    </source>
</evidence>
<dbReference type="InterPro" id="IPR036225">
    <property type="entry name" value="SRP/SRP_N"/>
</dbReference>
<comment type="subunit">
    <text evidence="9">Part of the signal recognition particle protein translocation system, which is composed of SRP and FtsY.</text>
</comment>
<dbReference type="EMBL" id="ADKM02000018">
    <property type="protein sequence ID" value="EGC04546.1"/>
    <property type="molecule type" value="Genomic_DNA"/>
</dbReference>
<dbReference type="SMART" id="SM00962">
    <property type="entry name" value="SRP54"/>
    <property type="match status" value="1"/>
</dbReference>
<dbReference type="NCBIfam" id="TIGR00064">
    <property type="entry name" value="ftsY"/>
    <property type="match status" value="1"/>
</dbReference>
<evidence type="ECO:0000256" key="8">
    <source>
        <dbReference type="ARBA" id="ARBA00048027"/>
    </source>
</evidence>
<keyword evidence="6 9" id="KW-0472">Membrane</keyword>